<protein>
    <recommendedName>
        <fullName evidence="6">Ubiquitin-like protease family profile domain-containing protein</fullName>
    </recommendedName>
</protein>
<evidence type="ECO:0000256" key="3">
    <source>
        <dbReference type="ARBA" id="ARBA00022801"/>
    </source>
</evidence>
<feature type="region of interest" description="Disordered" evidence="5">
    <location>
        <begin position="1"/>
        <end position="149"/>
    </location>
</feature>
<organism evidence="7 8">
    <name type="scientific">Staphylotrichum tortipilum</name>
    <dbReference type="NCBI Taxonomy" id="2831512"/>
    <lineage>
        <taxon>Eukaryota</taxon>
        <taxon>Fungi</taxon>
        <taxon>Dikarya</taxon>
        <taxon>Ascomycota</taxon>
        <taxon>Pezizomycotina</taxon>
        <taxon>Sordariomycetes</taxon>
        <taxon>Sordariomycetidae</taxon>
        <taxon>Sordariales</taxon>
        <taxon>Chaetomiaceae</taxon>
        <taxon>Staphylotrichum</taxon>
    </lineage>
</organism>
<dbReference type="GO" id="GO:0016929">
    <property type="term" value="F:deSUMOylase activity"/>
    <property type="evidence" value="ECO:0007669"/>
    <property type="project" value="TreeGrafter"/>
</dbReference>
<evidence type="ECO:0000256" key="4">
    <source>
        <dbReference type="ARBA" id="ARBA00022807"/>
    </source>
</evidence>
<keyword evidence="3" id="KW-0378">Hydrolase</keyword>
<keyword evidence="4" id="KW-0788">Thiol protease</keyword>
<feature type="domain" description="Ubiquitin-like protease family profile" evidence="6">
    <location>
        <begin position="1017"/>
        <end position="1188"/>
    </location>
</feature>
<evidence type="ECO:0000256" key="2">
    <source>
        <dbReference type="ARBA" id="ARBA00022670"/>
    </source>
</evidence>
<feature type="compositionally biased region" description="Polar residues" evidence="5">
    <location>
        <begin position="1"/>
        <end position="16"/>
    </location>
</feature>
<dbReference type="GO" id="GO:0006508">
    <property type="term" value="P:proteolysis"/>
    <property type="evidence" value="ECO:0007669"/>
    <property type="project" value="UniProtKB-KW"/>
</dbReference>
<dbReference type="Proteomes" id="UP001303889">
    <property type="component" value="Unassembled WGS sequence"/>
</dbReference>
<feature type="region of interest" description="Disordered" evidence="5">
    <location>
        <begin position="937"/>
        <end position="982"/>
    </location>
</feature>
<dbReference type="Gene3D" id="3.40.395.10">
    <property type="entry name" value="Adenoviral Proteinase, Chain A"/>
    <property type="match status" value="1"/>
</dbReference>
<feature type="region of interest" description="Disordered" evidence="5">
    <location>
        <begin position="287"/>
        <end position="332"/>
    </location>
</feature>
<dbReference type="InterPro" id="IPR003653">
    <property type="entry name" value="Peptidase_C48_C"/>
</dbReference>
<comment type="similarity">
    <text evidence="1">Belongs to the peptidase C48 family.</text>
</comment>
<dbReference type="PANTHER" id="PTHR12606">
    <property type="entry name" value="SENTRIN/SUMO-SPECIFIC PROTEASE"/>
    <property type="match status" value="1"/>
</dbReference>
<feature type="compositionally biased region" description="Polar residues" evidence="5">
    <location>
        <begin position="287"/>
        <end position="296"/>
    </location>
</feature>
<dbReference type="SUPFAM" id="SSF54001">
    <property type="entry name" value="Cysteine proteinases"/>
    <property type="match status" value="1"/>
</dbReference>
<dbReference type="EMBL" id="MU855352">
    <property type="protein sequence ID" value="KAK3905609.1"/>
    <property type="molecule type" value="Genomic_DNA"/>
</dbReference>
<dbReference type="GO" id="GO:0016926">
    <property type="term" value="P:protein desumoylation"/>
    <property type="evidence" value="ECO:0007669"/>
    <property type="project" value="TreeGrafter"/>
</dbReference>
<reference evidence="7" key="1">
    <citation type="journal article" date="2023" name="Mol. Phylogenet. Evol.">
        <title>Genome-scale phylogeny and comparative genomics of the fungal order Sordariales.</title>
        <authorList>
            <person name="Hensen N."/>
            <person name="Bonometti L."/>
            <person name="Westerberg I."/>
            <person name="Brannstrom I.O."/>
            <person name="Guillou S."/>
            <person name="Cros-Aarteil S."/>
            <person name="Calhoun S."/>
            <person name="Haridas S."/>
            <person name="Kuo A."/>
            <person name="Mondo S."/>
            <person name="Pangilinan J."/>
            <person name="Riley R."/>
            <person name="LaButti K."/>
            <person name="Andreopoulos B."/>
            <person name="Lipzen A."/>
            <person name="Chen C."/>
            <person name="Yan M."/>
            <person name="Daum C."/>
            <person name="Ng V."/>
            <person name="Clum A."/>
            <person name="Steindorff A."/>
            <person name="Ohm R.A."/>
            <person name="Martin F."/>
            <person name="Silar P."/>
            <person name="Natvig D.O."/>
            <person name="Lalanne C."/>
            <person name="Gautier V."/>
            <person name="Ament-Velasquez S.L."/>
            <person name="Kruys A."/>
            <person name="Hutchinson M.I."/>
            <person name="Powell A.J."/>
            <person name="Barry K."/>
            <person name="Miller A.N."/>
            <person name="Grigoriev I.V."/>
            <person name="Debuchy R."/>
            <person name="Gladieux P."/>
            <person name="Hiltunen Thoren M."/>
            <person name="Johannesson H."/>
        </authorList>
    </citation>
    <scope>NUCLEOTIDE SEQUENCE</scope>
    <source>
        <strain evidence="7">CBS 103.79</strain>
    </source>
</reference>
<comment type="caution">
    <text evidence="7">The sequence shown here is derived from an EMBL/GenBank/DDBJ whole genome shotgun (WGS) entry which is preliminary data.</text>
</comment>
<feature type="compositionally biased region" description="Basic and acidic residues" evidence="5">
    <location>
        <begin position="937"/>
        <end position="962"/>
    </location>
</feature>
<evidence type="ECO:0000259" key="6">
    <source>
        <dbReference type="PROSITE" id="PS50600"/>
    </source>
</evidence>
<dbReference type="PANTHER" id="PTHR12606:SF141">
    <property type="entry name" value="GH15225P-RELATED"/>
    <property type="match status" value="1"/>
</dbReference>
<evidence type="ECO:0000313" key="8">
    <source>
        <dbReference type="Proteomes" id="UP001303889"/>
    </source>
</evidence>
<dbReference type="AlphaFoldDB" id="A0AAN6MSB5"/>
<name>A0AAN6MSB5_9PEZI</name>
<dbReference type="PROSITE" id="PS50600">
    <property type="entry name" value="ULP_PROTEASE"/>
    <property type="match status" value="1"/>
</dbReference>
<dbReference type="Pfam" id="PF02902">
    <property type="entry name" value="Peptidase_C48"/>
    <property type="match status" value="1"/>
</dbReference>
<evidence type="ECO:0000256" key="5">
    <source>
        <dbReference type="SAM" id="MobiDB-lite"/>
    </source>
</evidence>
<dbReference type="GO" id="GO:0005634">
    <property type="term" value="C:nucleus"/>
    <property type="evidence" value="ECO:0007669"/>
    <property type="project" value="TreeGrafter"/>
</dbReference>
<gene>
    <name evidence="7" type="ORF">C8A05DRAFT_12577</name>
</gene>
<proteinExistence type="inferred from homology"/>
<evidence type="ECO:0000256" key="1">
    <source>
        <dbReference type="ARBA" id="ARBA00005234"/>
    </source>
</evidence>
<evidence type="ECO:0000313" key="7">
    <source>
        <dbReference type="EMBL" id="KAK3905609.1"/>
    </source>
</evidence>
<keyword evidence="2" id="KW-0645">Protease</keyword>
<feature type="compositionally biased region" description="Pro residues" evidence="5">
    <location>
        <begin position="93"/>
        <end position="109"/>
    </location>
</feature>
<accession>A0AAN6MSB5</accession>
<sequence>MPSQALTPRTTRNSRGLRTAAAPSSDPFVGSSSRTLSRALEAADPATPTPVSRFAPPAPPRDQVPALGPIPEEQHQPTTPIPVAGPSTLGRPPIFPPPVVLPPATPYPTTPHLTTSFSSPLEHPRLAAIRSTPSSAGRNNAPRTPARRPRFITRFVDATPPTPRAPTPKSPDEEETRLFAQRREQEDEDNFARELWISIRNDGYMRDCWCGPPPIYSSREEAESASGHLRFYVVGSETKNLRVLQKKNDFGWHCVCGNEYHVAYKPFLNANGKRPAEDTEFDLIAQNQDSASGKRSQSIDRVVPAPTEPAPPTPATEEQPQAPGLTLDKSPAPAQSMWSQAYDTITRAVATMGGPLAAIFGKLREQLQVDSYEAVDTRSKDAANNDAITVKRLKRRVPVSPTAPVPSNEEDDDGFNNLVWTTDPTNRIGFQNIQHLLNAFESQRQHIKAGRIIDGPSIAVIQAQLKDGQDLGTSIAVHKYREHKYGPLPDKMSEDEQADQFLRTLAAYYDRLGNSCNFMVTIYDSDLVSSLQNTHPNPPRRLPLGGSQFRQSAMMVAEFLGFVRSLDAVRPIDTATLETISQMIVDANAVHKQELLPSYVELRGDVTEAMPGYFPEEKVSPIEELPAEEFKVQALYDYRFPGPEPSEAHIRPGDLRLVPEPKGILKPSKEFDAPPSPKYVATPEKKRKLAFVNPVSKFIPPTHIPTQIMSPGQAEKIMRAKFKADLLRDEHSLRMFEAARTVSRNKPMGYFEDQWSLEAVERDDREMGLTHFTQKYNDFFSDLQDDMVKREEKQQENNKTQLNVTPRRRMVRIPLPPLPSTPEMRQRLAHLFEDDTSSPEGSTPGVNPLSRLDAFMRPKVEETPKPAKKPEPATLEEFFAADDDDLEISILKLEQIQIDRQIQDDFVDGVHRLKEEKRRREEEAALREKRRLIEEERRRKEEERRRQEEERRKQEDERRREQAAQQAQEADEEAALTGLRRPSRPLITDLSTEWNHRVTSTARTNPTAELAKTLDGQPLTRRDFEEKLLPPTAWLNDNIIIGSILHVADYINKSKGATDQDPKCAALTSFFWPRFISQGPGACSRIFRRAGLRKGNLLNIDTILIPICDQSHWTLAVVRPGRRAVSHIDSMRAGAGDERVKTKLLELMRFLLEDEFVEADWSAVDYAGPRQTNGWDCGVFTITNAICMALGLNPKFTYTERELTLQRRRLAAMLLNGGFKGDFTLDGF</sequence>
<dbReference type="InterPro" id="IPR038765">
    <property type="entry name" value="Papain-like_cys_pep_sf"/>
</dbReference>
<keyword evidence="8" id="KW-1185">Reference proteome</keyword>
<reference evidence="7" key="2">
    <citation type="submission" date="2023-05" db="EMBL/GenBank/DDBJ databases">
        <authorList>
            <consortium name="Lawrence Berkeley National Laboratory"/>
            <person name="Steindorff A."/>
            <person name="Hensen N."/>
            <person name="Bonometti L."/>
            <person name="Westerberg I."/>
            <person name="Brannstrom I.O."/>
            <person name="Guillou S."/>
            <person name="Cros-Aarteil S."/>
            <person name="Calhoun S."/>
            <person name="Haridas S."/>
            <person name="Kuo A."/>
            <person name="Mondo S."/>
            <person name="Pangilinan J."/>
            <person name="Riley R."/>
            <person name="Labutti K."/>
            <person name="Andreopoulos B."/>
            <person name="Lipzen A."/>
            <person name="Chen C."/>
            <person name="Yanf M."/>
            <person name="Daum C."/>
            <person name="Ng V."/>
            <person name="Clum A."/>
            <person name="Ohm R."/>
            <person name="Martin F."/>
            <person name="Silar P."/>
            <person name="Natvig D."/>
            <person name="Lalanne C."/>
            <person name="Gautier V."/>
            <person name="Ament-Velasquez S.L."/>
            <person name="Kruys A."/>
            <person name="Hutchinson M.I."/>
            <person name="Powell A.J."/>
            <person name="Barry K."/>
            <person name="Miller A.N."/>
            <person name="Grigoriev I.V."/>
            <person name="Debuchy R."/>
            <person name="Gladieux P."/>
            <person name="Thoren M.H."/>
            <person name="Johannesson H."/>
        </authorList>
    </citation>
    <scope>NUCLEOTIDE SEQUENCE</scope>
    <source>
        <strain evidence="7">CBS 103.79</strain>
    </source>
</reference>